<evidence type="ECO:0000256" key="9">
    <source>
        <dbReference type="ARBA" id="ARBA00023239"/>
    </source>
</evidence>
<dbReference type="Pfam" id="PF00725">
    <property type="entry name" value="3HCDH"/>
    <property type="match status" value="1"/>
</dbReference>
<protein>
    <submittedName>
        <fullName evidence="13">Enoyl-CoA hydratase/isomerase family protein</fullName>
    </submittedName>
</protein>
<evidence type="ECO:0000256" key="5">
    <source>
        <dbReference type="ARBA" id="ARBA00022832"/>
    </source>
</evidence>
<gene>
    <name evidence="13" type="ORF">KRR39_20990</name>
</gene>
<evidence type="ECO:0000313" key="13">
    <source>
        <dbReference type="EMBL" id="QWZ07832.1"/>
    </source>
</evidence>
<accession>A0A975SXN4</accession>
<keyword evidence="9" id="KW-0456">Lyase</keyword>
<evidence type="ECO:0000259" key="12">
    <source>
        <dbReference type="Pfam" id="PF02737"/>
    </source>
</evidence>
<dbReference type="Pfam" id="PF02737">
    <property type="entry name" value="3HCDH_N"/>
    <property type="match status" value="1"/>
</dbReference>
<dbReference type="RefSeq" id="WP_216939342.1">
    <property type="nucleotide sequence ID" value="NZ_CP077062.1"/>
</dbReference>
<evidence type="ECO:0000256" key="3">
    <source>
        <dbReference type="ARBA" id="ARBA00007005"/>
    </source>
</evidence>
<comment type="pathway">
    <text evidence="1">Lipid metabolism; fatty acid beta-oxidation.</text>
</comment>
<dbReference type="PANTHER" id="PTHR43612:SF3">
    <property type="entry name" value="TRIFUNCTIONAL ENZYME SUBUNIT ALPHA, MITOCHONDRIAL"/>
    <property type="match status" value="1"/>
</dbReference>
<comment type="similarity">
    <text evidence="3">In the central section; belongs to the 3-hydroxyacyl-CoA dehydrogenase family.</text>
</comment>
<keyword evidence="6" id="KW-0442">Lipid degradation</keyword>
<dbReference type="KEGG" id="nps:KRR39_20990"/>
<evidence type="ECO:0000256" key="6">
    <source>
        <dbReference type="ARBA" id="ARBA00022963"/>
    </source>
</evidence>
<dbReference type="InterPro" id="IPR050136">
    <property type="entry name" value="FA_oxidation_alpha_subunit"/>
</dbReference>
<evidence type="ECO:0000313" key="14">
    <source>
        <dbReference type="Proteomes" id="UP000683575"/>
    </source>
</evidence>
<organism evidence="13 14">
    <name type="scientific">Nocardioides panacis</name>
    <dbReference type="NCBI Taxonomy" id="2849501"/>
    <lineage>
        <taxon>Bacteria</taxon>
        <taxon>Bacillati</taxon>
        <taxon>Actinomycetota</taxon>
        <taxon>Actinomycetes</taxon>
        <taxon>Propionibacteriales</taxon>
        <taxon>Nocardioidaceae</taxon>
        <taxon>Nocardioides</taxon>
    </lineage>
</organism>
<evidence type="ECO:0000256" key="4">
    <source>
        <dbReference type="ARBA" id="ARBA00009463"/>
    </source>
</evidence>
<keyword evidence="8" id="KW-0443">Lipid metabolism</keyword>
<dbReference type="AlphaFoldDB" id="A0A975SXN4"/>
<evidence type="ECO:0000256" key="8">
    <source>
        <dbReference type="ARBA" id="ARBA00023098"/>
    </source>
</evidence>
<dbReference type="InterPro" id="IPR006176">
    <property type="entry name" value="3-OHacyl-CoA_DH_NAD-bd"/>
</dbReference>
<dbReference type="GO" id="GO:0006635">
    <property type="term" value="P:fatty acid beta-oxidation"/>
    <property type="evidence" value="ECO:0007669"/>
    <property type="project" value="TreeGrafter"/>
</dbReference>
<keyword evidence="10" id="KW-0511">Multifunctional enzyme</keyword>
<name>A0A975SXN4_9ACTN</name>
<keyword evidence="7" id="KW-0560">Oxidoreductase</keyword>
<feature type="domain" description="3-hydroxyacyl-CoA dehydrogenase C-terminal" evidence="11">
    <location>
        <begin position="510"/>
        <end position="610"/>
    </location>
</feature>
<comment type="similarity">
    <text evidence="4">Belongs to the 3-hydroxyacyl-CoA dehydrogenase family.</text>
</comment>
<keyword evidence="5" id="KW-0276">Fatty acid metabolism</keyword>
<proteinExistence type="inferred from homology"/>
<dbReference type="FunFam" id="3.90.226.10:FF:000047">
    <property type="entry name" value="Probable 3-hydroxyacyl-CoA dehydrogenase"/>
    <property type="match status" value="1"/>
</dbReference>
<dbReference type="GO" id="GO:0004300">
    <property type="term" value="F:enoyl-CoA hydratase activity"/>
    <property type="evidence" value="ECO:0007669"/>
    <property type="project" value="TreeGrafter"/>
</dbReference>
<evidence type="ECO:0000259" key="11">
    <source>
        <dbReference type="Pfam" id="PF00725"/>
    </source>
</evidence>
<dbReference type="CDD" id="cd06558">
    <property type="entry name" value="crotonase-like"/>
    <property type="match status" value="1"/>
</dbReference>
<dbReference type="GO" id="GO:0016509">
    <property type="term" value="F:long-chain (3S)-3-hydroxyacyl-CoA dehydrogenase (NAD+) activity"/>
    <property type="evidence" value="ECO:0007669"/>
    <property type="project" value="TreeGrafter"/>
</dbReference>
<evidence type="ECO:0000256" key="1">
    <source>
        <dbReference type="ARBA" id="ARBA00005005"/>
    </source>
</evidence>
<feature type="domain" description="3-hydroxyacyl-CoA dehydrogenase NAD binding" evidence="12">
    <location>
        <begin position="330"/>
        <end position="507"/>
    </location>
</feature>
<reference evidence="13" key="1">
    <citation type="submission" date="2021-06" db="EMBL/GenBank/DDBJ databases">
        <title>Complete genome sequence of Nocardioides sp. G188.</title>
        <authorList>
            <person name="Im W.-T."/>
        </authorList>
    </citation>
    <scope>NUCLEOTIDE SEQUENCE</scope>
    <source>
        <strain evidence="13">G188</strain>
    </source>
</reference>
<dbReference type="FunFam" id="3.40.50.720:FF:000009">
    <property type="entry name" value="Fatty oxidation complex, alpha subunit"/>
    <property type="match status" value="1"/>
</dbReference>
<comment type="pathway">
    <text evidence="2">Lipid metabolism; butanoate metabolism.</text>
</comment>
<dbReference type="InterPro" id="IPR001753">
    <property type="entry name" value="Enoyl-CoA_hydra/iso"/>
</dbReference>
<dbReference type="Proteomes" id="UP000683575">
    <property type="component" value="Chromosome"/>
</dbReference>
<dbReference type="InterPro" id="IPR006108">
    <property type="entry name" value="3HC_DH_C"/>
</dbReference>
<sequence>MTDTSTQTAVRYEQDADGIVTLTLDDPTAGANTMNELYRDSMRAAVDRLVAEKESVTGVVVTSGKKTFFAGGNLKKMIEATPDDAPALFAEIEGMKADLRRLETLGRPVVAAVNGAALGGGLEIALACHHRIAYDDPRTELGLPEVTLGLLPGGGGVTRVVRMLGLTDGLMGVLLTGTRFKPAQALEKGLVDELVTDRDALVPAAKAWVLAHRDDDEAAVQVWDRAGYRMPGGTPSTPKLAAFLPAFPANLRKQTKGANYPAPRAILSAAVEGAQVDFETASRIESRYLTRLLVGQNAKNMIQAFFFDLQAISSGSLRPEGVEKFTATRLGVLGAGMMGAGIAYSAARSGIEVVLKDVSLEAAEKGKAYSATILDKAIGRGRMTPEKKAEILDRITPTADPADLAGCDCVIEAVFEDPALKARVYGEVQHVVNPDALLASNTSTLPITELSAAVDRPEDFVGMHFFSPVDKMPLVEIIRGAKTSDATIARAIDVVQQIKKTPIVVNDSRGFYTSRVYGTLLTEAAALLDEGVDPQTIERAATMAGFPAPPLAMLDEVSLTLTRSIRKATLEAAARDGVALPEQPGTATIDRMVDEFGRRGKAAGAGFYDYPEGAKKKLWPGLREHFTRGDVQVPLVDLQERYLFRMALETVSCFAEGVIDSAAAANIGSIMGIGFPPLYGGAVQYMQGYEGPAGTGLTGFVARARELAATYGERFAPPSYVVDLAERGGSFPA</sequence>
<dbReference type="PANTHER" id="PTHR43612">
    <property type="entry name" value="TRIFUNCTIONAL ENZYME SUBUNIT ALPHA"/>
    <property type="match status" value="1"/>
</dbReference>
<dbReference type="GO" id="GO:0070403">
    <property type="term" value="F:NAD+ binding"/>
    <property type="evidence" value="ECO:0007669"/>
    <property type="project" value="InterPro"/>
</dbReference>
<dbReference type="Pfam" id="PF00378">
    <property type="entry name" value="ECH_1"/>
    <property type="match status" value="1"/>
</dbReference>
<keyword evidence="14" id="KW-1185">Reference proteome</keyword>
<dbReference type="EMBL" id="CP077062">
    <property type="protein sequence ID" value="QWZ07832.1"/>
    <property type="molecule type" value="Genomic_DNA"/>
</dbReference>
<evidence type="ECO:0000256" key="7">
    <source>
        <dbReference type="ARBA" id="ARBA00023002"/>
    </source>
</evidence>
<evidence type="ECO:0000256" key="2">
    <source>
        <dbReference type="ARBA" id="ARBA00005086"/>
    </source>
</evidence>
<evidence type="ECO:0000256" key="10">
    <source>
        <dbReference type="ARBA" id="ARBA00023268"/>
    </source>
</evidence>